<evidence type="ECO:0000256" key="13">
    <source>
        <dbReference type="SAM" id="MobiDB-lite"/>
    </source>
</evidence>
<evidence type="ECO:0000313" key="16">
    <source>
        <dbReference type="EMBL" id="PSR77249.1"/>
    </source>
</evidence>
<dbReference type="PROSITE" id="PS00674">
    <property type="entry name" value="AAA"/>
    <property type="match status" value="1"/>
</dbReference>
<evidence type="ECO:0000256" key="9">
    <source>
        <dbReference type="ARBA" id="ARBA00023128"/>
    </source>
</evidence>
<comment type="catalytic activity">
    <reaction evidence="11">
        <text>ATP + H2O = ADP + phosphate + H(+)</text>
        <dbReference type="Rhea" id="RHEA:13065"/>
        <dbReference type="ChEBI" id="CHEBI:15377"/>
        <dbReference type="ChEBI" id="CHEBI:15378"/>
        <dbReference type="ChEBI" id="CHEBI:30616"/>
        <dbReference type="ChEBI" id="CHEBI:43474"/>
        <dbReference type="ChEBI" id="CHEBI:456216"/>
    </reaction>
    <physiologicalReaction direction="left-to-right" evidence="11">
        <dbReference type="Rhea" id="RHEA:13066"/>
    </physiologicalReaction>
</comment>
<dbReference type="InterPro" id="IPR003959">
    <property type="entry name" value="ATPase_AAA_core"/>
</dbReference>
<keyword evidence="9" id="KW-0496">Mitochondrion</keyword>
<evidence type="ECO:0000259" key="15">
    <source>
        <dbReference type="SMART" id="SM01024"/>
    </source>
</evidence>
<dbReference type="STRING" id="2025994.A0A2T2ZUS6"/>
<evidence type="ECO:0000256" key="6">
    <source>
        <dbReference type="ARBA" id="ARBA00022801"/>
    </source>
</evidence>
<dbReference type="AlphaFoldDB" id="A0A2T2ZUS6"/>
<dbReference type="GO" id="GO:0005743">
    <property type="term" value="C:mitochondrial inner membrane"/>
    <property type="evidence" value="ECO:0007669"/>
    <property type="project" value="UniProtKB-SubCell"/>
</dbReference>
<name>A0A2T2ZUS6_9PEZI</name>
<dbReference type="InterPro" id="IPR014851">
    <property type="entry name" value="BCS1_N"/>
</dbReference>
<dbReference type="InterPro" id="IPR003593">
    <property type="entry name" value="AAA+_ATPase"/>
</dbReference>
<dbReference type="Pfam" id="PF25426">
    <property type="entry name" value="AAA_lid_BCS1"/>
    <property type="match status" value="1"/>
</dbReference>
<evidence type="ECO:0000256" key="11">
    <source>
        <dbReference type="ARBA" id="ARBA00048778"/>
    </source>
</evidence>
<dbReference type="InterPro" id="IPR027417">
    <property type="entry name" value="P-loop_NTPase"/>
</dbReference>
<keyword evidence="10" id="KW-0472">Membrane</keyword>
<evidence type="ECO:0000256" key="12">
    <source>
        <dbReference type="RuleBase" id="RU003651"/>
    </source>
</evidence>
<keyword evidence="6 16" id="KW-0378">Hydrolase</keyword>
<gene>
    <name evidence="16" type="ORF">BD289DRAFT_151769</name>
</gene>
<dbReference type="EMBL" id="KZ678665">
    <property type="protein sequence ID" value="PSR77249.1"/>
    <property type="molecule type" value="Genomic_DNA"/>
</dbReference>
<evidence type="ECO:0000256" key="5">
    <source>
        <dbReference type="ARBA" id="ARBA00022792"/>
    </source>
</evidence>
<feature type="region of interest" description="Disordered" evidence="13">
    <location>
        <begin position="581"/>
        <end position="648"/>
    </location>
</feature>
<dbReference type="SUPFAM" id="SSF52540">
    <property type="entry name" value="P-loop containing nucleoside triphosphate hydrolases"/>
    <property type="match status" value="1"/>
</dbReference>
<keyword evidence="4 12" id="KW-0547">Nucleotide-binding</keyword>
<keyword evidence="3" id="KW-0812">Transmembrane</keyword>
<dbReference type="Pfam" id="PF00004">
    <property type="entry name" value="AAA"/>
    <property type="match status" value="2"/>
</dbReference>
<comment type="subcellular location">
    <subcellularLocation>
        <location evidence="1">Mitochondrion inner membrane</location>
        <topology evidence="1">Single-pass membrane protein</topology>
    </subcellularLocation>
</comment>
<evidence type="ECO:0000256" key="4">
    <source>
        <dbReference type="ARBA" id="ARBA00022741"/>
    </source>
</evidence>
<feature type="domain" description="AAA+ ATPase" evidence="14">
    <location>
        <begin position="290"/>
        <end position="455"/>
    </location>
</feature>
<feature type="domain" description="BCS1 N-terminal" evidence="15">
    <location>
        <begin position="54"/>
        <end position="257"/>
    </location>
</feature>
<dbReference type="GO" id="GO:0016887">
    <property type="term" value="F:ATP hydrolysis activity"/>
    <property type="evidence" value="ECO:0007669"/>
    <property type="project" value="InterPro"/>
</dbReference>
<evidence type="ECO:0000256" key="10">
    <source>
        <dbReference type="ARBA" id="ARBA00023136"/>
    </source>
</evidence>
<evidence type="ECO:0000256" key="1">
    <source>
        <dbReference type="ARBA" id="ARBA00004434"/>
    </source>
</evidence>
<evidence type="ECO:0000256" key="3">
    <source>
        <dbReference type="ARBA" id="ARBA00022692"/>
    </source>
</evidence>
<protein>
    <submittedName>
        <fullName evidence="16">P-loop containing nucleoside triphosphate hydrolase protein</fullName>
    </submittedName>
</protein>
<evidence type="ECO:0000256" key="8">
    <source>
        <dbReference type="ARBA" id="ARBA00022989"/>
    </source>
</evidence>
<comment type="similarity">
    <text evidence="2">Belongs to the AAA ATPase family. BCS1 subfamily.</text>
</comment>
<accession>A0A2T2ZUS6</accession>
<dbReference type="Pfam" id="PF08740">
    <property type="entry name" value="BCS1_N"/>
    <property type="match status" value="1"/>
</dbReference>
<dbReference type="SMART" id="SM00382">
    <property type="entry name" value="AAA"/>
    <property type="match status" value="1"/>
</dbReference>
<keyword evidence="5" id="KW-0999">Mitochondrion inner membrane</keyword>
<feature type="compositionally biased region" description="Acidic residues" evidence="13">
    <location>
        <begin position="374"/>
        <end position="387"/>
    </location>
</feature>
<dbReference type="OrthoDB" id="10251412at2759"/>
<keyword evidence="7 12" id="KW-0067">ATP-binding</keyword>
<sequence length="648" mass="72120">MVYFQGASSSILSGTNATAPLYELISTVPGLGWLRAFVSQWLKLDITTIAAAMTILGTLSGCLQLLHAFCSKIYWYFIRFLTASVSINGKDKLNREVLNWIGAQVLTHSRARIMTAQSEQVRNDAFGYYARKSRERVDYETENRKPIQYLPTFGSTWFLHQGTIFVVRCVMPDGTDSSFFDSNVPSEFSSAPLGYEPLIIMCLGRSVDPIKRFLSTCQDFAKEQRDAYVTVRCSKSRFEEESWETTILRPIRAIETVHFDENLKADLIADIRRYLDPATRQFYTNRGIPYRRGYLLHGPAGTGKTSLSLALAGLFRLELYLLHLPSVQSDNELERLFTSLPPRCFILLEDIDAVGVKRRDGRRRNLNSDRVGVDDEESEDDGDEESGSGDLIRFGADSGPNHKALTLSGLLNVLDGVASQEGRIVLMTSNFAERLDRALVRPGRIDKMIYLGNITQRSSELMFMRMFDGSASAASSCSSSAEDVAQTEAKSCPTAGELEELARRFSAQVIPDTFTPAQLQGYLLGHSHDPRQAVEALGAWMQEEMATMQEARMRPYEASLAQNRRRLRNRPVSLIVAEENPRITADGDPQQAIARPGGLPPADAQLLSRRHRGSGSESKALESMVDQKTTVGGQDETVDDTDASIQTA</sequence>
<dbReference type="Gene3D" id="3.40.50.300">
    <property type="entry name" value="P-loop containing nucleotide triphosphate hydrolases"/>
    <property type="match status" value="1"/>
</dbReference>
<dbReference type="SMART" id="SM01024">
    <property type="entry name" value="BCS1_N"/>
    <property type="match status" value="1"/>
</dbReference>
<dbReference type="InterPro" id="IPR003960">
    <property type="entry name" value="ATPase_AAA_CS"/>
</dbReference>
<dbReference type="GO" id="GO:0005524">
    <property type="term" value="F:ATP binding"/>
    <property type="evidence" value="ECO:0007669"/>
    <property type="project" value="UniProtKB-KW"/>
</dbReference>
<evidence type="ECO:0000259" key="14">
    <source>
        <dbReference type="SMART" id="SM00382"/>
    </source>
</evidence>
<reference evidence="16 17" key="1">
    <citation type="journal article" date="2018" name="Mycol. Prog.">
        <title>Coniella lustricola, a new species from submerged detritus.</title>
        <authorList>
            <person name="Raudabaugh D.B."/>
            <person name="Iturriaga T."/>
            <person name="Carver A."/>
            <person name="Mondo S."/>
            <person name="Pangilinan J."/>
            <person name="Lipzen A."/>
            <person name="He G."/>
            <person name="Amirebrahimi M."/>
            <person name="Grigoriev I.V."/>
            <person name="Miller A.N."/>
        </authorList>
    </citation>
    <scope>NUCLEOTIDE SEQUENCE [LARGE SCALE GENOMIC DNA]</scope>
    <source>
        <strain evidence="16 17">B22-T-1</strain>
    </source>
</reference>
<feature type="region of interest" description="Disordered" evidence="13">
    <location>
        <begin position="366"/>
        <end position="393"/>
    </location>
</feature>
<evidence type="ECO:0000256" key="7">
    <source>
        <dbReference type="ARBA" id="ARBA00022840"/>
    </source>
</evidence>
<dbReference type="PANTHER" id="PTHR23070">
    <property type="entry name" value="BCS1 AAA-TYPE ATPASE"/>
    <property type="match status" value="1"/>
</dbReference>
<dbReference type="InParanoid" id="A0A2T2ZUS6"/>
<evidence type="ECO:0000256" key="2">
    <source>
        <dbReference type="ARBA" id="ARBA00007448"/>
    </source>
</evidence>
<proteinExistence type="inferred from homology"/>
<dbReference type="InterPro" id="IPR057495">
    <property type="entry name" value="AAA_lid_BCS1"/>
</dbReference>
<dbReference type="InterPro" id="IPR050747">
    <property type="entry name" value="Mitochondrial_chaperone_BCS1"/>
</dbReference>
<keyword evidence="17" id="KW-1185">Reference proteome</keyword>
<dbReference type="Proteomes" id="UP000241462">
    <property type="component" value="Unassembled WGS sequence"/>
</dbReference>
<organism evidence="16 17">
    <name type="scientific">Coniella lustricola</name>
    <dbReference type="NCBI Taxonomy" id="2025994"/>
    <lineage>
        <taxon>Eukaryota</taxon>
        <taxon>Fungi</taxon>
        <taxon>Dikarya</taxon>
        <taxon>Ascomycota</taxon>
        <taxon>Pezizomycotina</taxon>
        <taxon>Sordariomycetes</taxon>
        <taxon>Sordariomycetidae</taxon>
        <taxon>Diaporthales</taxon>
        <taxon>Schizoparmaceae</taxon>
        <taxon>Coniella</taxon>
    </lineage>
</organism>
<keyword evidence="8" id="KW-1133">Transmembrane helix</keyword>
<evidence type="ECO:0000313" key="17">
    <source>
        <dbReference type="Proteomes" id="UP000241462"/>
    </source>
</evidence>